<dbReference type="InterPro" id="IPR006642">
    <property type="entry name" value="Rad18_UBZ4"/>
</dbReference>
<protein>
    <recommendedName>
        <fullName evidence="7">UBZ4-type domain-containing protein</fullName>
    </recommendedName>
</protein>
<evidence type="ECO:0000313" key="8">
    <source>
        <dbReference type="EMBL" id="RUS25225.1"/>
    </source>
</evidence>
<dbReference type="GO" id="GO:0003677">
    <property type="term" value="F:DNA binding"/>
    <property type="evidence" value="ECO:0007669"/>
    <property type="project" value="InterPro"/>
</dbReference>
<gene>
    <name evidence="8" type="ORF">BC938DRAFT_472458</name>
</gene>
<feature type="domain" description="UBZ4-type" evidence="7">
    <location>
        <begin position="81"/>
        <end position="104"/>
    </location>
</feature>
<keyword evidence="9" id="KW-1185">Reference proteome</keyword>
<reference evidence="8 9" key="1">
    <citation type="journal article" date="2018" name="New Phytol.">
        <title>Phylogenomics of Endogonaceae and evolution of mycorrhizas within Mucoromycota.</title>
        <authorList>
            <person name="Chang Y."/>
            <person name="Desiro A."/>
            <person name="Na H."/>
            <person name="Sandor L."/>
            <person name="Lipzen A."/>
            <person name="Clum A."/>
            <person name="Barry K."/>
            <person name="Grigoriev I.V."/>
            <person name="Martin F.M."/>
            <person name="Stajich J.E."/>
            <person name="Smith M.E."/>
            <person name="Bonito G."/>
            <person name="Spatafora J.W."/>
        </authorList>
    </citation>
    <scope>NUCLEOTIDE SEQUENCE [LARGE SCALE GENOMIC DNA]</scope>
    <source>
        <strain evidence="8 9">AD002</strain>
    </source>
</reference>
<dbReference type="GO" id="GO:0006281">
    <property type="term" value="P:DNA repair"/>
    <property type="evidence" value="ECO:0007669"/>
    <property type="project" value="UniProtKB-KW"/>
</dbReference>
<keyword evidence="1" id="KW-0479">Metal-binding</keyword>
<evidence type="ECO:0000256" key="5">
    <source>
        <dbReference type="ARBA" id="ARBA00023204"/>
    </source>
</evidence>
<evidence type="ECO:0000256" key="3">
    <source>
        <dbReference type="ARBA" id="ARBA00022771"/>
    </source>
</evidence>
<evidence type="ECO:0000256" key="1">
    <source>
        <dbReference type="ARBA" id="ARBA00022723"/>
    </source>
</evidence>
<dbReference type="SMART" id="SM00734">
    <property type="entry name" value="ZnF_Rad18"/>
    <property type="match status" value="3"/>
</dbReference>
<proteinExistence type="predicted"/>
<evidence type="ECO:0000313" key="9">
    <source>
        <dbReference type="Proteomes" id="UP000274822"/>
    </source>
</evidence>
<name>A0A433Q624_9FUNG</name>
<feature type="region of interest" description="Disordered" evidence="6">
    <location>
        <begin position="231"/>
        <end position="251"/>
    </location>
</feature>
<evidence type="ECO:0000256" key="6">
    <source>
        <dbReference type="SAM" id="MobiDB-lite"/>
    </source>
</evidence>
<keyword evidence="3" id="KW-0863">Zinc-finger</keyword>
<comment type="caution">
    <text evidence="8">The sequence shown here is derived from an EMBL/GenBank/DDBJ whole genome shotgun (WGS) entry which is preliminary data.</text>
</comment>
<dbReference type="Proteomes" id="UP000274822">
    <property type="component" value="Unassembled WGS sequence"/>
</dbReference>
<sequence length="454" mass="49397">MATTYIPKPLDFQQGSEADQCPVCYKSFLLVDLPVHIDFCLADSDPTMARCPICGEKTPRAVLSDHAETCASSAPFAPTVDIMCPVCHEQYPVELIEEHVGICMGDDEEEDGRNAREEAFADEDSDAADDRMVDALSIRLATTFPTHAAASTAPVTDMMAGDSSENKYDPTVLTSLSSSPLPMPTVAAVTSCLTRSTRKRKALITASSSSSVPAPVPAATFVAPAPVLSAKAQGKRPRLEPPPAPSSGTCPICHKRYRTSTHVPACQAKFARTQPKLSKEDSLLTQLELDELLAIELTRPLMASAASGDQILTPANLAALTHVHNCAKRDSHAARAQLLDRFRDILDLKAVANSRSHTPIHHSTIPNIPSLPVGMDAMALYKATTEWIRNRAPIIVHVQLDVLLKHMAVDTHYRNYFEVAEKGDIKDQSYGSGRKTWETRMFGGAYDRVPNVER</sequence>
<feature type="domain" description="UBZ4-type" evidence="7">
    <location>
        <begin position="48"/>
        <end position="71"/>
    </location>
</feature>
<dbReference type="EMBL" id="RBNJ01013573">
    <property type="protein sequence ID" value="RUS25225.1"/>
    <property type="molecule type" value="Genomic_DNA"/>
</dbReference>
<dbReference type="AlphaFoldDB" id="A0A433Q624"/>
<keyword evidence="2" id="KW-0227">DNA damage</keyword>
<evidence type="ECO:0000256" key="4">
    <source>
        <dbReference type="ARBA" id="ARBA00022833"/>
    </source>
</evidence>
<keyword evidence="5" id="KW-0234">DNA repair</keyword>
<dbReference type="GO" id="GO:0008270">
    <property type="term" value="F:zinc ion binding"/>
    <property type="evidence" value="ECO:0007669"/>
    <property type="project" value="UniProtKB-KW"/>
</dbReference>
<evidence type="ECO:0000256" key="2">
    <source>
        <dbReference type="ARBA" id="ARBA00022763"/>
    </source>
</evidence>
<feature type="domain" description="UBZ4-type" evidence="7">
    <location>
        <begin position="18"/>
        <end position="41"/>
    </location>
</feature>
<accession>A0A433Q624</accession>
<evidence type="ECO:0000259" key="7">
    <source>
        <dbReference type="SMART" id="SM00734"/>
    </source>
</evidence>
<organism evidence="8 9">
    <name type="scientific">Jimgerdemannia flammicorona</name>
    <dbReference type="NCBI Taxonomy" id="994334"/>
    <lineage>
        <taxon>Eukaryota</taxon>
        <taxon>Fungi</taxon>
        <taxon>Fungi incertae sedis</taxon>
        <taxon>Mucoromycota</taxon>
        <taxon>Mucoromycotina</taxon>
        <taxon>Endogonomycetes</taxon>
        <taxon>Endogonales</taxon>
        <taxon>Endogonaceae</taxon>
        <taxon>Jimgerdemannia</taxon>
    </lineage>
</organism>
<keyword evidence="4" id="KW-0862">Zinc</keyword>